<evidence type="ECO:0008006" key="3">
    <source>
        <dbReference type="Google" id="ProtNLM"/>
    </source>
</evidence>
<accession>A0ABR2VLL1</accession>
<reference evidence="1 2" key="1">
    <citation type="submission" date="2023-04" db="EMBL/GenBank/DDBJ databases">
        <title>Genome of Basidiobolus ranarum AG-B5.</title>
        <authorList>
            <person name="Stajich J.E."/>
            <person name="Carter-House D."/>
            <person name="Gryganskyi A."/>
        </authorList>
    </citation>
    <scope>NUCLEOTIDE SEQUENCE [LARGE SCALE GENOMIC DNA]</scope>
    <source>
        <strain evidence="1 2">AG-B5</strain>
    </source>
</reference>
<sequence length="400" mass="45071">MNDTSQEPIPYSSLHPEKLSKTQIALNPLPFGLDDATIRETLLIYANLHATYSADPAHSGHISSIERNDIVCVKLKTFIEVREMVRKSIPFSLSQPVVCDNSNPQNVNIWTIEVKPPDFESFKACESEVELPNTSQITGCILCSGNGYRACAKCRGTGRKFCTSCNGSGTCLTSYGSIDSNNMEPRRHICSACSGKQYLLCVECDHTGRSICADCGGSCYMRTCTYVVARFQVRENSRIVAQNMADFKLWQKHCNRFHSDLWSESYRDSTTILGYEESRYLPVPFIQPVKIESIPLAYNSNLESEGLLGTTFDFKDLSDKVTTACDQVINASNSRNHVAGLQYERVLAQQLSVDVIPLSKICLEYKQKTFKFWMYGARWEYITTMNAYPKKIWSHCCSIL</sequence>
<keyword evidence="2" id="KW-1185">Reference proteome</keyword>
<dbReference type="InterPro" id="IPR052789">
    <property type="entry name" value="SSUH2_homolog"/>
</dbReference>
<organism evidence="1 2">
    <name type="scientific">Basidiobolus ranarum</name>
    <dbReference type="NCBI Taxonomy" id="34480"/>
    <lineage>
        <taxon>Eukaryota</taxon>
        <taxon>Fungi</taxon>
        <taxon>Fungi incertae sedis</taxon>
        <taxon>Zoopagomycota</taxon>
        <taxon>Entomophthoromycotina</taxon>
        <taxon>Basidiobolomycetes</taxon>
        <taxon>Basidiobolales</taxon>
        <taxon>Basidiobolaceae</taxon>
        <taxon>Basidiobolus</taxon>
    </lineage>
</organism>
<protein>
    <recommendedName>
        <fullName evidence="3">SSUH2-like protein</fullName>
    </recommendedName>
</protein>
<proteinExistence type="predicted"/>
<name>A0ABR2VLL1_9FUNG</name>
<dbReference type="Proteomes" id="UP001479436">
    <property type="component" value="Unassembled WGS sequence"/>
</dbReference>
<dbReference type="EMBL" id="JASJQH010010728">
    <property type="protein sequence ID" value="KAK9670777.1"/>
    <property type="molecule type" value="Genomic_DNA"/>
</dbReference>
<dbReference type="PANTHER" id="PTHR48465:SF1">
    <property type="entry name" value="PROTEIN SSUH2 HOMOLOG"/>
    <property type="match status" value="1"/>
</dbReference>
<evidence type="ECO:0000313" key="2">
    <source>
        <dbReference type="Proteomes" id="UP001479436"/>
    </source>
</evidence>
<evidence type="ECO:0000313" key="1">
    <source>
        <dbReference type="EMBL" id="KAK9670777.1"/>
    </source>
</evidence>
<gene>
    <name evidence="1" type="ORF">K7432_017488</name>
</gene>
<dbReference type="PANTHER" id="PTHR48465">
    <property type="entry name" value="PROTEIN SSUH2 HOMOLOG"/>
    <property type="match status" value="1"/>
</dbReference>
<comment type="caution">
    <text evidence="1">The sequence shown here is derived from an EMBL/GenBank/DDBJ whole genome shotgun (WGS) entry which is preliminary data.</text>
</comment>